<gene>
    <name evidence="6" type="ordered locus">Dvul_2584</name>
</gene>
<evidence type="ECO:0000313" key="7">
    <source>
        <dbReference type="Proteomes" id="UP000009173"/>
    </source>
</evidence>
<dbReference type="HOGENOM" id="CLU_036993_0_0_7"/>
<dbReference type="InterPro" id="IPR019554">
    <property type="entry name" value="Soluble_ligand-bd"/>
</dbReference>
<keyword evidence="1 3" id="KW-0732">Signal</keyword>
<dbReference type="Gene3D" id="3.30.1950.10">
    <property type="entry name" value="wza like domain"/>
    <property type="match status" value="1"/>
</dbReference>
<dbReference type="Pfam" id="PF10531">
    <property type="entry name" value="SLBB"/>
    <property type="match status" value="1"/>
</dbReference>
<dbReference type="Proteomes" id="UP000009173">
    <property type="component" value="Chromosome"/>
</dbReference>
<evidence type="ECO:0000256" key="2">
    <source>
        <dbReference type="SAM" id="MobiDB-lite"/>
    </source>
</evidence>
<name>A0A0H3AB12_NITV4</name>
<dbReference type="RefSeq" id="WP_011792947.1">
    <property type="nucleotide sequence ID" value="NC_008751.1"/>
</dbReference>
<proteinExistence type="predicted"/>
<dbReference type="InterPro" id="IPR049712">
    <property type="entry name" value="Poly_export"/>
</dbReference>
<feature type="signal peptide" evidence="3">
    <location>
        <begin position="1"/>
        <end position="23"/>
    </location>
</feature>
<evidence type="ECO:0000259" key="4">
    <source>
        <dbReference type="Pfam" id="PF02563"/>
    </source>
</evidence>
<feature type="domain" description="Soluble ligand binding" evidence="5">
    <location>
        <begin position="508"/>
        <end position="551"/>
    </location>
</feature>
<feature type="compositionally biased region" description="Low complexity" evidence="2">
    <location>
        <begin position="35"/>
        <end position="47"/>
    </location>
</feature>
<dbReference type="Gene3D" id="3.10.560.10">
    <property type="entry name" value="Outer membrane lipoprotein wza domain like"/>
    <property type="match status" value="2"/>
</dbReference>
<sequence length="605" mass="65930" precursor="true">MDMKSKLFLSTVLLLALAAPSYAAEVSPTTSTSYGSSMGKSGNPSPSGSGGIQGTPSTRPPSYLPSGYQKEALYQQEIYRQELPSQREERQRQSIPGLPAWALERYHSDKTQGLEPFGANLFRGNFAGTYGNGMNDEYVIQPGDRITVRVWGARSYDDVLFVDQQGNIFLPEIGPVRVAGLLQSALLNTVRAKLASVFPVNVNIYVNLQSAQPVAVYVAGNVLNPGRYAAGPQDSVLSYLDRAGGILPEQGSYRNIRILRDKQTISSVDLYDYILRGELSAIRLKDGDTILVEPFGVSVAAYGLLRQPARYEFRGMANGKELLTYATPLNGVSHVSVGGIRNDEPFNVYVTLNDFQNMRLEDGDRVEFVADTRGKTIMVSASGAIHGASRFPVLKQTKLKMLLEYVAVEPELAAIKSIYIRRKSVAAEQKVILTDALRRLEQSALTASSSSVDEAGIRVKEAELIQSFVQRASKIEPDGVLVVSRDGKISDVLLEEGDEIIIPRRTDVVHISGEVLIPTAVTWEKGQSLKDYLNSAGGLSDRADTNNILIVGLNGEVSRAKGQAIEPGDRILVMPQFDSKNLQLVKDVTQVLYQMAVAVKVAVGL</sequence>
<organism evidence="6 7">
    <name type="scientific">Nitratidesulfovibrio vulgaris (strain DP4)</name>
    <name type="common">Desulfovibrio vulgaris</name>
    <dbReference type="NCBI Taxonomy" id="391774"/>
    <lineage>
        <taxon>Bacteria</taxon>
        <taxon>Pseudomonadati</taxon>
        <taxon>Thermodesulfobacteriota</taxon>
        <taxon>Desulfovibrionia</taxon>
        <taxon>Desulfovibrionales</taxon>
        <taxon>Desulfovibrionaceae</taxon>
        <taxon>Nitratidesulfovibrio</taxon>
    </lineage>
</organism>
<dbReference type="Pfam" id="PF02563">
    <property type="entry name" value="Poly_export"/>
    <property type="match status" value="1"/>
</dbReference>
<dbReference type="InterPro" id="IPR003715">
    <property type="entry name" value="Poly_export_N"/>
</dbReference>
<evidence type="ECO:0000256" key="1">
    <source>
        <dbReference type="ARBA" id="ARBA00022729"/>
    </source>
</evidence>
<dbReference type="GO" id="GO:0015159">
    <property type="term" value="F:polysaccharide transmembrane transporter activity"/>
    <property type="evidence" value="ECO:0007669"/>
    <property type="project" value="InterPro"/>
</dbReference>
<evidence type="ECO:0000259" key="5">
    <source>
        <dbReference type="Pfam" id="PF10531"/>
    </source>
</evidence>
<dbReference type="PANTHER" id="PTHR33619:SF3">
    <property type="entry name" value="POLYSACCHARIDE EXPORT PROTEIN GFCE-RELATED"/>
    <property type="match status" value="1"/>
</dbReference>
<accession>A0A0H3AB12</accession>
<evidence type="ECO:0000256" key="3">
    <source>
        <dbReference type="SAM" id="SignalP"/>
    </source>
</evidence>
<feature type="region of interest" description="Disordered" evidence="2">
    <location>
        <begin position="26"/>
        <end position="66"/>
    </location>
</feature>
<dbReference type="PANTHER" id="PTHR33619">
    <property type="entry name" value="POLYSACCHARIDE EXPORT PROTEIN GFCE-RELATED"/>
    <property type="match status" value="1"/>
</dbReference>
<evidence type="ECO:0000313" key="6">
    <source>
        <dbReference type="EMBL" id="ABM29599.1"/>
    </source>
</evidence>
<dbReference type="EMBL" id="CP000527">
    <property type="protein sequence ID" value="ABM29599.1"/>
    <property type="molecule type" value="Genomic_DNA"/>
</dbReference>
<dbReference type="KEGG" id="dvl:Dvul_2584"/>
<protein>
    <submittedName>
        <fullName evidence="6">Polysaccharide export protein</fullName>
    </submittedName>
</protein>
<feature type="domain" description="Polysaccharide export protein N-terminal" evidence="4">
    <location>
        <begin position="135"/>
        <end position="208"/>
    </location>
</feature>
<reference evidence="7" key="1">
    <citation type="journal article" date="2009" name="Environ. Microbiol.">
        <title>Contribution of mobile genetic elements to Desulfovibrio vulgaris genome plasticity.</title>
        <authorList>
            <person name="Walker C.B."/>
            <person name="Stolyar S."/>
            <person name="Chivian D."/>
            <person name="Pinel N."/>
            <person name="Gabster J.A."/>
            <person name="Dehal P.S."/>
            <person name="He Z."/>
            <person name="Yang Z.K."/>
            <person name="Yen H.C."/>
            <person name="Zhou J."/>
            <person name="Wall J.D."/>
            <person name="Hazen T.C."/>
            <person name="Arkin A.P."/>
            <person name="Stahl D.A."/>
        </authorList>
    </citation>
    <scope>NUCLEOTIDE SEQUENCE [LARGE SCALE GENOMIC DNA]</scope>
    <source>
        <strain evidence="7">DP4</strain>
    </source>
</reference>
<feature type="chain" id="PRO_5002604558" evidence="3">
    <location>
        <begin position="24"/>
        <end position="605"/>
    </location>
</feature>
<dbReference type="AlphaFoldDB" id="A0A0H3AB12"/>